<accession>A0ABU0GEX8</accession>
<evidence type="ECO:0008006" key="3">
    <source>
        <dbReference type="Google" id="ProtNLM"/>
    </source>
</evidence>
<sequence>MLVVMVVLVSLAVAAAVLVVVSVTTEHERDGESGWQAFRRGLRARRHPDEVQREAARAAAADPVDLSLADFLRATASEGDGYLHPEEITEDLQRARERAAQVLRARREHGGDVATG</sequence>
<gene>
    <name evidence="1" type="ORF">JO380_000249</name>
</gene>
<dbReference type="RefSeq" id="WP_226235952.1">
    <property type="nucleotide sequence ID" value="NZ_CP084585.1"/>
</dbReference>
<keyword evidence="2" id="KW-1185">Reference proteome</keyword>
<evidence type="ECO:0000313" key="2">
    <source>
        <dbReference type="Proteomes" id="UP001240250"/>
    </source>
</evidence>
<dbReference type="Proteomes" id="UP001240250">
    <property type="component" value="Unassembled WGS sequence"/>
</dbReference>
<evidence type="ECO:0000313" key="1">
    <source>
        <dbReference type="EMBL" id="MDQ0423868.1"/>
    </source>
</evidence>
<reference evidence="1 2" key="1">
    <citation type="submission" date="2023-07" db="EMBL/GenBank/DDBJ databases">
        <title>Sequencing the genomes of 1000 actinobacteria strains.</title>
        <authorList>
            <person name="Klenk H.-P."/>
        </authorList>
    </citation>
    <scope>NUCLEOTIDE SEQUENCE [LARGE SCALE GENOMIC DNA]</scope>
    <source>
        <strain evidence="1 2">DSM 14785</strain>
    </source>
</reference>
<dbReference type="EMBL" id="JAUSVM010000001">
    <property type="protein sequence ID" value="MDQ0423868.1"/>
    <property type="molecule type" value="Genomic_DNA"/>
</dbReference>
<protein>
    <recommendedName>
        <fullName evidence="3">EF-hand domain-containing protein</fullName>
    </recommendedName>
</protein>
<name>A0ABU0GEX8_9CELL</name>
<proteinExistence type="predicted"/>
<organism evidence="1 2">
    <name type="scientific">Cellulomonas iranensis</name>
    <dbReference type="NCBI Taxonomy" id="76862"/>
    <lineage>
        <taxon>Bacteria</taxon>
        <taxon>Bacillati</taxon>
        <taxon>Actinomycetota</taxon>
        <taxon>Actinomycetes</taxon>
        <taxon>Micrococcales</taxon>
        <taxon>Cellulomonadaceae</taxon>
        <taxon>Cellulomonas</taxon>
    </lineage>
</organism>
<comment type="caution">
    <text evidence="1">The sequence shown here is derived from an EMBL/GenBank/DDBJ whole genome shotgun (WGS) entry which is preliminary data.</text>
</comment>